<dbReference type="Proteomes" id="UP000276133">
    <property type="component" value="Unassembled WGS sequence"/>
</dbReference>
<dbReference type="GO" id="GO:0003779">
    <property type="term" value="F:actin binding"/>
    <property type="evidence" value="ECO:0007669"/>
    <property type="project" value="InterPro"/>
</dbReference>
<dbReference type="SMART" id="SM01283">
    <property type="entry name" value="Costars"/>
    <property type="match status" value="1"/>
</dbReference>
<dbReference type="OrthoDB" id="9871914at2759"/>
<dbReference type="Pfam" id="PF14705">
    <property type="entry name" value="Costars"/>
    <property type="match status" value="1"/>
</dbReference>
<dbReference type="GO" id="GO:0035025">
    <property type="term" value="P:positive regulation of Rho protein signal transduction"/>
    <property type="evidence" value="ECO:0007669"/>
    <property type="project" value="InterPro"/>
</dbReference>
<evidence type="ECO:0000313" key="2">
    <source>
        <dbReference type="EMBL" id="RNA32308.1"/>
    </source>
</evidence>
<gene>
    <name evidence="2" type="ORF">BpHYR1_012238</name>
</gene>
<dbReference type="PANTHER" id="PTHR22739:SF7">
    <property type="entry name" value="EG:152A3.3 PROTEIN-RELATED"/>
    <property type="match status" value="1"/>
</dbReference>
<organism evidence="2 3">
    <name type="scientific">Brachionus plicatilis</name>
    <name type="common">Marine rotifer</name>
    <name type="synonym">Brachionus muelleri</name>
    <dbReference type="NCBI Taxonomy" id="10195"/>
    <lineage>
        <taxon>Eukaryota</taxon>
        <taxon>Metazoa</taxon>
        <taxon>Spiralia</taxon>
        <taxon>Gnathifera</taxon>
        <taxon>Rotifera</taxon>
        <taxon>Eurotatoria</taxon>
        <taxon>Monogononta</taxon>
        <taxon>Pseudotrocha</taxon>
        <taxon>Ploima</taxon>
        <taxon>Brachionidae</taxon>
        <taxon>Brachionus</taxon>
    </lineage>
</organism>
<dbReference type="InterPro" id="IPR026111">
    <property type="entry name" value="Abra"/>
</dbReference>
<evidence type="ECO:0000313" key="3">
    <source>
        <dbReference type="Proteomes" id="UP000276133"/>
    </source>
</evidence>
<dbReference type="InterPro" id="IPR038095">
    <property type="entry name" value="Costars_sf"/>
</dbReference>
<dbReference type="AlphaFoldDB" id="A0A3M7S9Q6"/>
<dbReference type="Gene3D" id="1.10.10.1540">
    <property type="entry name" value="Costar domain"/>
    <property type="match status" value="1"/>
</dbReference>
<name>A0A3M7S9Q6_BRAPC</name>
<dbReference type="InterPro" id="IPR027817">
    <property type="entry name" value="Costars_dom"/>
</dbReference>
<proteinExistence type="predicted"/>
<accession>A0A3M7S9Q6</accession>
<reference evidence="2 3" key="1">
    <citation type="journal article" date="2018" name="Sci. Rep.">
        <title>Genomic signatures of local adaptation to the degree of environmental predictability in rotifers.</title>
        <authorList>
            <person name="Franch-Gras L."/>
            <person name="Hahn C."/>
            <person name="Garcia-Roger E.M."/>
            <person name="Carmona M.J."/>
            <person name="Serra M."/>
            <person name="Gomez A."/>
        </authorList>
    </citation>
    <scope>NUCLEOTIDE SEQUENCE [LARGE SCALE GENOMIC DNA]</scope>
    <source>
        <strain evidence="2">HYR1</strain>
    </source>
</reference>
<dbReference type="EMBL" id="REGN01001817">
    <property type="protein sequence ID" value="RNA32308.1"/>
    <property type="molecule type" value="Genomic_DNA"/>
</dbReference>
<dbReference type="PANTHER" id="PTHR22739">
    <property type="entry name" value="STRIATED MUSCLE ACTIVATOR OF RHO-DEPENDENT SIGNALING-RELATED"/>
    <property type="match status" value="1"/>
</dbReference>
<sequence length="143" mass="16441">MNSSNRIKYFDDLIKSNQEKNLTNPFSSNWKIIRSNLDSTKPNKADANYGISINEKTCKRGTDAHNHINNEVLELLEVIKLNGSIDRDGFSFIEFGRLFDIYNKISNKVVGLLLRARKHGLIDFAGEILFQRRDDNVIIKILN</sequence>
<keyword evidence="3" id="KW-1185">Reference proteome</keyword>
<protein>
    <submittedName>
        <fullName evidence="2">Actin-binding Rho-activating</fullName>
    </submittedName>
</protein>
<feature type="domain" description="Costars" evidence="1">
    <location>
        <begin position="66"/>
        <end position="142"/>
    </location>
</feature>
<evidence type="ECO:0000259" key="1">
    <source>
        <dbReference type="SMART" id="SM01283"/>
    </source>
</evidence>
<comment type="caution">
    <text evidence="2">The sequence shown here is derived from an EMBL/GenBank/DDBJ whole genome shotgun (WGS) entry which is preliminary data.</text>
</comment>
<dbReference type="GO" id="GO:0030017">
    <property type="term" value="C:sarcomere"/>
    <property type="evidence" value="ECO:0007669"/>
    <property type="project" value="TreeGrafter"/>
</dbReference>
<dbReference type="GO" id="GO:0045944">
    <property type="term" value="P:positive regulation of transcription by RNA polymerase II"/>
    <property type="evidence" value="ECO:0007669"/>
    <property type="project" value="TreeGrafter"/>
</dbReference>